<dbReference type="GO" id="GO:0016747">
    <property type="term" value="F:acyltransferase activity, transferring groups other than amino-acyl groups"/>
    <property type="evidence" value="ECO:0007669"/>
    <property type="project" value="InterPro"/>
</dbReference>
<dbReference type="SUPFAM" id="SSF55729">
    <property type="entry name" value="Acyl-CoA N-acyltransferases (Nat)"/>
    <property type="match status" value="1"/>
</dbReference>
<dbReference type="EMBL" id="SUMF01000059">
    <property type="protein sequence ID" value="TJZ63586.1"/>
    <property type="molecule type" value="Genomic_DNA"/>
</dbReference>
<reference evidence="4 5" key="1">
    <citation type="submission" date="2019-04" db="EMBL/GenBank/DDBJ databases">
        <title>Chitiniphilus eburnea sp. nov., a novel chitinolytic bacterium isolated from aquaculture sludge.</title>
        <authorList>
            <person name="Sheng M."/>
        </authorList>
    </citation>
    <scope>NUCLEOTIDE SEQUENCE [LARGE SCALE GENOMIC DNA]</scope>
    <source>
        <strain evidence="4 5">HX-2-15</strain>
    </source>
</reference>
<dbReference type="InterPro" id="IPR050832">
    <property type="entry name" value="Bact_Acetyltransf"/>
</dbReference>
<dbReference type="AlphaFoldDB" id="A0A4U0P7W3"/>
<organism evidence="4 5">
    <name type="scientific">Chitiniphilus eburneus</name>
    <dbReference type="NCBI Taxonomy" id="2571148"/>
    <lineage>
        <taxon>Bacteria</taxon>
        <taxon>Pseudomonadati</taxon>
        <taxon>Pseudomonadota</taxon>
        <taxon>Betaproteobacteria</taxon>
        <taxon>Neisseriales</taxon>
        <taxon>Chitinibacteraceae</taxon>
        <taxon>Chitiniphilus</taxon>
    </lineage>
</organism>
<feature type="domain" description="N-acetyltransferase" evidence="3">
    <location>
        <begin position="26"/>
        <end position="177"/>
    </location>
</feature>
<dbReference type="PROSITE" id="PS51186">
    <property type="entry name" value="GNAT"/>
    <property type="match status" value="1"/>
</dbReference>
<evidence type="ECO:0000256" key="1">
    <source>
        <dbReference type="ARBA" id="ARBA00022679"/>
    </source>
</evidence>
<evidence type="ECO:0000313" key="5">
    <source>
        <dbReference type="Proteomes" id="UP000310016"/>
    </source>
</evidence>
<name>A0A4U0P7W3_9NEIS</name>
<dbReference type="Pfam" id="PF00583">
    <property type="entry name" value="Acetyltransf_1"/>
    <property type="match status" value="1"/>
</dbReference>
<comment type="caution">
    <text evidence="4">The sequence shown here is derived from an EMBL/GenBank/DDBJ whole genome shotgun (WGS) entry which is preliminary data.</text>
</comment>
<dbReference type="PANTHER" id="PTHR43877">
    <property type="entry name" value="AMINOALKYLPHOSPHONATE N-ACETYLTRANSFERASE-RELATED-RELATED"/>
    <property type="match status" value="1"/>
</dbReference>
<dbReference type="RefSeq" id="WP_136775145.1">
    <property type="nucleotide sequence ID" value="NZ_CP156074.1"/>
</dbReference>
<accession>A0A4U0P7W3</accession>
<gene>
    <name evidence="4" type="ORF">FAZ21_19725</name>
</gene>
<protein>
    <submittedName>
        <fullName evidence="4">GNAT family N-acetyltransferase</fullName>
    </submittedName>
</protein>
<sequence>MLLRKIDWQHDHVALLDFDAGYSTELIYRVDTDGLSFALCEQMLSQPFRKCYDLEELADDVVDADCAWLVESPAGGIDGFVTAHYEAWNRSMELTGLFVRPGRRRQGLGRLLLDKVVDVALGTPARQLWLETQNTNLPGIRFYLSRGFTVCGLDTSLYDPNEVMEGEAAVFMARPIG</sequence>
<evidence type="ECO:0000256" key="2">
    <source>
        <dbReference type="ARBA" id="ARBA00023315"/>
    </source>
</evidence>
<evidence type="ECO:0000259" key="3">
    <source>
        <dbReference type="PROSITE" id="PS51186"/>
    </source>
</evidence>
<evidence type="ECO:0000313" key="4">
    <source>
        <dbReference type="EMBL" id="TJZ63586.1"/>
    </source>
</evidence>
<dbReference type="OrthoDB" id="9800193at2"/>
<proteinExistence type="predicted"/>
<dbReference type="InterPro" id="IPR016181">
    <property type="entry name" value="Acyl_CoA_acyltransferase"/>
</dbReference>
<keyword evidence="2" id="KW-0012">Acyltransferase</keyword>
<dbReference type="InterPro" id="IPR000182">
    <property type="entry name" value="GNAT_dom"/>
</dbReference>
<dbReference type="CDD" id="cd04301">
    <property type="entry name" value="NAT_SF"/>
    <property type="match status" value="1"/>
</dbReference>
<keyword evidence="1 4" id="KW-0808">Transferase</keyword>
<keyword evidence="5" id="KW-1185">Reference proteome</keyword>
<dbReference type="Proteomes" id="UP000310016">
    <property type="component" value="Unassembled WGS sequence"/>
</dbReference>
<dbReference type="Gene3D" id="3.40.630.30">
    <property type="match status" value="1"/>
</dbReference>